<protein>
    <recommendedName>
        <fullName evidence="8">aminodeoxychorismate lyase</fullName>
        <ecNumber evidence="8">4.1.3.38</ecNumber>
    </recommendedName>
</protein>
<dbReference type="eggNOG" id="KOG0975">
    <property type="taxonomic scope" value="Eukaryota"/>
</dbReference>
<dbReference type="CDD" id="cd01559">
    <property type="entry name" value="ADCL_like"/>
    <property type="match status" value="1"/>
</dbReference>
<comment type="cofactor">
    <cofactor evidence="1">
        <name>pyridoxal 5'-phosphate</name>
        <dbReference type="ChEBI" id="CHEBI:597326"/>
    </cofactor>
</comment>
<dbReference type="Proteomes" id="UP000026960">
    <property type="component" value="Chromosome 1"/>
</dbReference>
<comment type="subunit">
    <text evidence="3">Homodimer.</text>
</comment>
<dbReference type="InterPro" id="IPR043131">
    <property type="entry name" value="BCAT-like_N"/>
</dbReference>
<dbReference type="EnsemblPlants" id="OBART01G08750.1">
    <property type="protein sequence ID" value="OBART01G08750.1"/>
    <property type="gene ID" value="OBART01G08750"/>
</dbReference>
<proteinExistence type="inferred from homology"/>
<evidence type="ECO:0000256" key="9">
    <source>
        <dbReference type="ARBA" id="ARBA00049529"/>
    </source>
</evidence>
<reference evidence="10" key="1">
    <citation type="journal article" date="2009" name="Rice">
        <title>De Novo Next Generation Sequencing of Plant Genomes.</title>
        <authorList>
            <person name="Rounsley S."/>
            <person name="Marri P.R."/>
            <person name="Yu Y."/>
            <person name="He R."/>
            <person name="Sisneros N."/>
            <person name="Goicoechea J.L."/>
            <person name="Lee S.J."/>
            <person name="Angelova A."/>
            <person name="Kudrna D."/>
            <person name="Luo M."/>
            <person name="Affourtit J."/>
            <person name="Desany B."/>
            <person name="Knight J."/>
            <person name="Niazi F."/>
            <person name="Egholm M."/>
            <person name="Wing R.A."/>
        </authorList>
    </citation>
    <scope>NUCLEOTIDE SEQUENCE [LARGE SCALE GENOMIC DNA]</scope>
    <source>
        <strain evidence="10">cv. IRGC 105608</strain>
    </source>
</reference>
<dbReference type="Pfam" id="PF01063">
    <property type="entry name" value="Aminotran_4"/>
    <property type="match status" value="1"/>
</dbReference>
<accession>A0A0D3ELJ7</accession>
<dbReference type="GO" id="GO:0008696">
    <property type="term" value="F:4-amino-4-deoxychorismate lyase activity"/>
    <property type="evidence" value="ECO:0007669"/>
    <property type="project" value="UniProtKB-EC"/>
</dbReference>
<evidence type="ECO:0000256" key="3">
    <source>
        <dbReference type="ARBA" id="ARBA00011738"/>
    </source>
</evidence>
<dbReference type="GO" id="GO:0046656">
    <property type="term" value="P:folic acid biosynthetic process"/>
    <property type="evidence" value="ECO:0007669"/>
    <property type="project" value="UniProtKB-KW"/>
</dbReference>
<evidence type="ECO:0000256" key="2">
    <source>
        <dbReference type="ARBA" id="ARBA00009320"/>
    </source>
</evidence>
<dbReference type="FunFam" id="3.20.10.10:FF:000002">
    <property type="entry name" value="D-alanine aminotransferase"/>
    <property type="match status" value="1"/>
</dbReference>
<evidence type="ECO:0000313" key="10">
    <source>
        <dbReference type="EnsemblPlants" id="OBART01G08750.1"/>
    </source>
</evidence>
<dbReference type="SUPFAM" id="SSF56752">
    <property type="entry name" value="D-aminoacid aminotransferase-like PLP-dependent enzymes"/>
    <property type="match status" value="1"/>
</dbReference>
<keyword evidence="6" id="KW-0456">Lyase</keyword>
<dbReference type="InterPro" id="IPR017824">
    <property type="entry name" value="Aminodeoxychorismate_lyase_IV"/>
</dbReference>
<keyword evidence="5" id="KW-0289">Folate biosynthesis</keyword>
<dbReference type="InterPro" id="IPR043132">
    <property type="entry name" value="BCAT-like_C"/>
</dbReference>
<dbReference type="Gene3D" id="3.20.10.10">
    <property type="entry name" value="D-amino Acid Aminotransferase, subunit A, domain 2"/>
    <property type="match status" value="1"/>
</dbReference>
<dbReference type="PANTHER" id="PTHR42743:SF8">
    <property type="entry name" value="OS01G0238500 PROTEIN"/>
    <property type="match status" value="1"/>
</dbReference>
<organism evidence="10">
    <name type="scientific">Oryza barthii</name>
    <dbReference type="NCBI Taxonomy" id="65489"/>
    <lineage>
        <taxon>Eukaryota</taxon>
        <taxon>Viridiplantae</taxon>
        <taxon>Streptophyta</taxon>
        <taxon>Embryophyta</taxon>
        <taxon>Tracheophyta</taxon>
        <taxon>Spermatophyta</taxon>
        <taxon>Magnoliopsida</taxon>
        <taxon>Liliopsida</taxon>
        <taxon>Poales</taxon>
        <taxon>Poaceae</taxon>
        <taxon>BOP clade</taxon>
        <taxon>Oryzoideae</taxon>
        <taxon>Oryzeae</taxon>
        <taxon>Oryzinae</taxon>
        <taxon>Oryza</taxon>
    </lineage>
</organism>
<dbReference type="EC" id="4.1.3.38" evidence="8"/>
<dbReference type="InterPro" id="IPR036038">
    <property type="entry name" value="Aminotransferase-like"/>
</dbReference>
<dbReference type="PANTHER" id="PTHR42743">
    <property type="entry name" value="AMINO-ACID AMINOTRANSFERASE"/>
    <property type="match status" value="1"/>
</dbReference>
<sequence length="409" mass="44295">MDYWSWVRLLGRTSERGVLPTCGFMTLGLSYTINTKAKQLHESHPPLLPRQSKTHPKYSIACVASSLIVVSSQPRGAMGSYVQGEDEVPVYESGAEIVQKLQEKWKSTAAPFPAMYSSVLGGIILDPAMMSVPLDDHMVHRGHGVFDTAMILDGHLYELDPHLDRFLRSAAKARIGTPFPRDTLRSILVQMTAASNCRRGSIRYWLSAGGGDFLLSSAGCAGPAFYAVVIPTDYSQCRHGVRAVTTSVPMKPPLFATMKNVNYLPNVLSIMDAEDRGAFASVWVDGEGNVAEGPMVNVAFVTAAGELVLPAFDKILAGCTAKRLLALAPRLVESGLLKAVTTRHIAADEAKRCSAEMAFVGSGLPVLPIVEWDDQLIGDGKVGKTMMALSDLLWEDMKSGPDRIAVPYK</sequence>
<comment type="similarity">
    <text evidence="2">Belongs to the class-IV pyridoxal-phosphate-dependent aminotransferase family.</text>
</comment>
<dbReference type="Gene3D" id="3.30.470.10">
    <property type="match status" value="1"/>
</dbReference>
<dbReference type="FunFam" id="3.30.470.10:FF:000008">
    <property type="entry name" value="D-amino-acid transaminase, chloroplastic"/>
    <property type="match status" value="1"/>
</dbReference>
<reference evidence="10" key="2">
    <citation type="submission" date="2015-03" db="UniProtKB">
        <authorList>
            <consortium name="EnsemblPlants"/>
        </authorList>
    </citation>
    <scope>IDENTIFICATION</scope>
</reference>
<dbReference type="AlphaFoldDB" id="A0A0D3ELJ7"/>
<dbReference type="GO" id="GO:0008652">
    <property type="term" value="P:amino acid biosynthetic process"/>
    <property type="evidence" value="ECO:0007669"/>
    <property type="project" value="UniProtKB-ARBA"/>
</dbReference>
<evidence type="ECO:0000256" key="4">
    <source>
        <dbReference type="ARBA" id="ARBA00022898"/>
    </source>
</evidence>
<keyword evidence="4" id="KW-0663">Pyridoxal phosphate</keyword>
<comment type="pathway">
    <text evidence="7">Cofactor biosynthesis; tetrahydrofolate biosynthesis; 4-aminobenzoate from chorismate: step 2/2.</text>
</comment>
<dbReference type="STRING" id="65489.A0A0D3ELJ7"/>
<dbReference type="GO" id="GO:0030170">
    <property type="term" value="F:pyridoxal phosphate binding"/>
    <property type="evidence" value="ECO:0007669"/>
    <property type="project" value="InterPro"/>
</dbReference>
<dbReference type="InterPro" id="IPR001544">
    <property type="entry name" value="Aminotrans_IV"/>
</dbReference>
<keyword evidence="11" id="KW-1185">Reference proteome</keyword>
<evidence type="ECO:0000256" key="1">
    <source>
        <dbReference type="ARBA" id="ARBA00001933"/>
    </source>
</evidence>
<evidence type="ECO:0000313" key="11">
    <source>
        <dbReference type="Proteomes" id="UP000026960"/>
    </source>
</evidence>
<dbReference type="InterPro" id="IPR050571">
    <property type="entry name" value="Class-IV_PLP-Dep_Aminotrnsfr"/>
</dbReference>
<dbReference type="Gramene" id="OBART01G08750.1">
    <property type="protein sequence ID" value="OBART01G08750.1"/>
    <property type="gene ID" value="OBART01G08750"/>
</dbReference>
<evidence type="ECO:0000256" key="5">
    <source>
        <dbReference type="ARBA" id="ARBA00022909"/>
    </source>
</evidence>
<evidence type="ECO:0000256" key="8">
    <source>
        <dbReference type="ARBA" id="ARBA00035676"/>
    </source>
</evidence>
<evidence type="ECO:0000256" key="7">
    <source>
        <dbReference type="ARBA" id="ARBA00035633"/>
    </source>
</evidence>
<evidence type="ECO:0000256" key="6">
    <source>
        <dbReference type="ARBA" id="ARBA00023239"/>
    </source>
</evidence>
<dbReference type="HOGENOM" id="CLU_020844_0_0_1"/>
<name>A0A0D3ELJ7_9ORYZ</name>
<comment type="catalytic activity">
    <reaction evidence="9">
        <text>4-amino-4-deoxychorismate = 4-aminobenzoate + pyruvate + H(+)</text>
        <dbReference type="Rhea" id="RHEA:16201"/>
        <dbReference type="ChEBI" id="CHEBI:15361"/>
        <dbReference type="ChEBI" id="CHEBI:15378"/>
        <dbReference type="ChEBI" id="CHEBI:17836"/>
        <dbReference type="ChEBI" id="CHEBI:58406"/>
        <dbReference type="EC" id="4.1.3.38"/>
    </reaction>
</comment>
<dbReference type="PaxDb" id="65489-OBART01G08750.1"/>